<organism evidence="1 2">
    <name type="scientific">Nocardioides luteus</name>
    <dbReference type="NCBI Taxonomy" id="1844"/>
    <lineage>
        <taxon>Bacteria</taxon>
        <taxon>Bacillati</taxon>
        <taxon>Actinomycetota</taxon>
        <taxon>Actinomycetes</taxon>
        <taxon>Propionibacteriales</taxon>
        <taxon>Nocardioidaceae</taxon>
        <taxon>Nocardioides</taxon>
    </lineage>
</organism>
<dbReference type="Proteomes" id="UP000033772">
    <property type="component" value="Unassembled WGS sequence"/>
</dbReference>
<name>A0A1J4MZS9_9ACTN</name>
<dbReference type="STRING" id="1844.UG56_020605"/>
<dbReference type="AlphaFoldDB" id="A0A1J4MZS9"/>
<comment type="caution">
    <text evidence="1">The sequence shown here is derived from an EMBL/GenBank/DDBJ whole genome shotgun (WGS) entry which is preliminary data.</text>
</comment>
<dbReference type="Pfam" id="PF06348">
    <property type="entry name" value="DUF1059"/>
    <property type="match status" value="1"/>
</dbReference>
<reference evidence="1" key="1">
    <citation type="submission" date="2016-10" db="EMBL/GenBank/DDBJ databases">
        <title>Draft Genome Sequence of Nocardioides luteus Strain BAFB, an Alkane-Degrading Bacterium Isolated from JP-7 Polluted Soil.</title>
        <authorList>
            <person name="Brown L."/>
            <person name="Ruiz O.N."/>
            <person name="Gunasekera T."/>
        </authorList>
    </citation>
    <scope>NUCLEOTIDE SEQUENCE [LARGE SCALE GENOMIC DNA]</scope>
    <source>
        <strain evidence="1">BAFB</strain>
    </source>
</reference>
<gene>
    <name evidence="1" type="ORF">UG56_020605</name>
</gene>
<protein>
    <submittedName>
        <fullName evidence="1">DUF1059 domain-containing protein</fullName>
    </submittedName>
</protein>
<sequence length="49" mass="5510">MASLRCPCGTNFRTETDDELVEQVQEHLAEAHPGRTYSRDDILMLAAMS</sequence>
<evidence type="ECO:0000313" key="2">
    <source>
        <dbReference type="Proteomes" id="UP000033772"/>
    </source>
</evidence>
<dbReference type="InterPro" id="IPR009409">
    <property type="entry name" value="DUF1059"/>
</dbReference>
<dbReference type="OrthoDB" id="5244574at2"/>
<accession>A0A1J4MZS9</accession>
<dbReference type="RefSeq" id="WP_008360959.1">
    <property type="nucleotide sequence ID" value="NZ_JADOVJ010000001.1"/>
</dbReference>
<keyword evidence="2" id="KW-1185">Reference proteome</keyword>
<dbReference type="EMBL" id="JZDQ02000032">
    <property type="protein sequence ID" value="OIJ24838.1"/>
    <property type="molecule type" value="Genomic_DNA"/>
</dbReference>
<evidence type="ECO:0000313" key="1">
    <source>
        <dbReference type="EMBL" id="OIJ24838.1"/>
    </source>
</evidence>
<proteinExistence type="predicted"/>